<dbReference type="HOGENOM" id="CLU_096722_0_0_11"/>
<evidence type="ECO:0000313" key="2">
    <source>
        <dbReference type="Proteomes" id="UP000010301"/>
    </source>
</evidence>
<accession>C0VZC6</accession>
<dbReference type="RefSeq" id="WP_006547513.1">
    <property type="nucleotide sequence ID" value="NZ_DS999546.1"/>
</dbReference>
<proteinExistence type="predicted"/>
<evidence type="ECO:0000313" key="1">
    <source>
        <dbReference type="EMBL" id="EEH64227.1"/>
    </source>
</evidence>
<gene>
    <name evidence="1" type="ORF">HMPREF0044_0516</name>
</gene>
<dbReference type="AlphaFoldDB" id="C0VZC6"/>
<organism evidence="1 2">
    <name type="scientific">Gleimia coleocanis DSM 15436</name>
    <dbReference type="NCBI Taxonomy" id="525245"/>
    <lineage>
        <taxon>Bacteria</taxon>
        <taxon>Bacillati</taxon>
        <taxon>Actinomycetota</taxon>
        <taxon>Actinomycetes</taxon>
        <taxon>Actinomycetales</taxon>
        <taxon>Actinomycetaceae</taxon>
        <taxon>Gleimia</taxon>
    </lineage>
</organism>
<dbReference type="eggNOG" id="ENOG50337UP">
    <property type="taxonomic scope" value="Bacteria"/>
</dbReference>
<comment type="caution">
    <text evidence="1">The sequence shown here is derived from an EMBL/GenBank/DDBJ whole genome shotgun (WGS) entry which is preliminary data.</text>
</comment>
<dbReference type="STRING" id="525245.HMPREF0044_0516"/>
<reference evidence="1 2" key="1">
    <citation type="submission" date="2009-01" db="EMBL/GenBank/DDBJ databases">
        <authorList>
            <person name="Qin X."/>
            <person name="Bachman B."/>
            <person name="Battles P."/>
            <person name="Bell A."/>
            <person name="Bess C."/>
            <person name="Bickham C."/>
            <person name="Chaboub L."/>
            <person name="Chen D."/>
            <person name="Coyle M."/>
            <person name="Deiros D.R."/>
            <person name="Dinh H."/>
            <person name="Forbes L."/>
            <person name="Fowler G."/>
            <person name="Francisco L."/>
            <person name="Fu Q."/>
            <person name="Gubbala S."/>
            <person name="Hale W."/>
            <person name="Han Y."/>
            <person name="Hemphill L."/>
            <person name="Highlander S.K."/>
            <person name="Hirani K."/>
            <person name="Hogues M."/>
            <person name="Jackson L."/>
            <person name="Jakkamsetti A."/>
            <person name="Javaid M."/>
            <person name="Jiang H."/>
            <person name="Korchina V."/>
            <person name="Kovar C."/>
            <person name="Lara F."/>
            <person name="Lee S."/>
            <person name="Mata R."/>
            <person name="Mathew T."/>
            <person name="Moen C."/>
            <person name="Morales K."/>
            <person name="Munidasa M."/>
            <person name="Nazareth L."/>
            <person name="Ngo R."/>
            <person name="Nguyen L."/>
            <person name="Okwuonu G."/>
            <person name="Ongeri F."/>
            <person name="Patil S."/>
            <person name="Petrosino J."/>
            <person name="Pham C."/>
            <person name="Pham P."/>
            <person name="Pu L.-L."/>
            <person name="Puazo M."/>
            <person name="Raj R."/>
            <person name="Reid J."/>
            <person name="Rouhana J."/>
            <person name="Saada N."/>
            <person name="Shang Y."/>
            <person name="Simmons D."/>
            <person name="Thornton R."/>
            <person name="Warren J."/>
            <person name="Weissenberger G."/>
            <person name="Zhang J."/>
            <person name="Zhang L."/>
            <person name="Zhou C."/>
            <person name="Zhu D."/>
            <person name="Muzny D."/>
            <person name="Worley K."/>
            <person name="Gibbs R."/>
        </authorList>
    </citation>
    <scope>NUCLEOTIDE SEQUENCE [LARGE SCALE GENOMIC DNA]</scope>
    <source>
        <strain evidence="1 2">DSM 15436</strain>
    </source>
</reference>
<protein>
    <submittedName>
        <fullName evidence="1">Uncharacterized protein</fullName>
    </submittedName>
</protein>
<name>C0VZC6_9ACTO</name>
<sequence length="202" mass="22234">MSDIDEEFQRIISGFSAEDLPTEDLSEAPFEAESKLEVDPLDLPEDESLHLENGSQTVGFVIAPFTSAVQIANILGVYGIERWVVQLEDQIALWCELETEDTTDVERLLGDERPLPEECDAFARILSRLSPIGVIAVVSTLREEDGEVSGDVRARRYLAGEPESVIPGGLLLNGMENKVEDLLLGRSHPQDFGDSVWAKAGH</sequence>
<dbReference type="Proteomes" id="UP000010301">
    <property type="component" value="Unassembled WGS sequence"/>
</dbReference>
<dbReference type="OrthoDB" id="3258291at2"/>
<dbReference type="EMBL" id="ACFG01000006">
    <property type="protein sequence ID" value="EEH64227.1"/>
    <property type="molecule type" value="Genomic_DNA"/>
</dbReference>
<keyword evidence="2" id="KW-1185">Reference proteome</keyword>